<proteinExistence type="predicted"/>
<accession>A0A7E4UNB7</accession>
<evidence type="ECO:0000313" key="4">
    <source>
        <dbReference type="Proteomes" id="UP000492821"/>
    </source>
</evidence>
<dbReference type="SUPFAM" id="SSF47954">
    <property type="entry name" value="Cyclin-like"/>
    <property type="match status" value="1"/>
</dbReference>
<dbReference type="GO" id="GO:0017025">
    <property type="term" value="F:TBP-class protein binding"/>
    <property type="evidence" value="ECO:0007669"/>
    <property type="project" value="InterPro"/>
</dbReference>
<dbReference type="GO" id="GO:0005634">
    <property type="term" value="C:nucleus"/>
    <property type="evidence" value="ECO:0007669"/>
    <property type="project" value="TreeGrafter"/>
</dbReference>
<dbReference type="PANTHER" id="PTHR11618:SF13">
    <property type="entry name" value="TRANSCRIPTION INITIATION FACTOR IIB"/>
    <property type="match status" value="1"/>
</dbReference>
<dbReference type="GO" id="GO:0070897">
    <property type="term" value="P:transcription preinitiation complex assembly"/>
    <property type="evidence" value="ECO:0007669"/>
    <property type="project" value="InterPro"/>
</dbReference>
<reference evidence="4" key="1">
    <citation type="journal article" date="2013" name="Genetics">
        <title>The draft genome and transcriptome of Panagrellus redivivus are shaped by the harsh demands of a free-living lifestyle.</title>
        <authorList>
            <person name="Srinivasan J."/>
            <person name="Dillman A.R."/>
            <person name="Macchietto M.G."/>
            <person name="Heikkinen L."/>
            <person name="Lakso M."/>
            <person name="Fracchia K.M."/>
            <person name="Antoshechkin I."/>
            <person name="Mortazavi A."/>
            <person name="Wong G."/>
            <person name="Sternberg P.W."/>
        </authorList>
    </citation>
    <scope>NUCLEOTIDE SEQUENCE [LARGE SCALE GENOMIC DNA]</scope>
    <source>
        <strain evidence="4">MT8872</strain>
    </source>
</reference>
<dbReference type="Pfam" id="PF00382">
    <property type="entry name" value="TFIIB"/>
    <property type="match status" value="1"/>
</dbReference>
<dbReference type="GO" id="GO:0006367">
    <property type="term" value="P:transcription initiation at RNA polymerase II promoter"/>
    <property type="evidence" value="ECO:0007669"/>
    <property type="project" value="TreeGrafter"/>
</dbReference>
<organism evidence="4 5">
    <name type="scientific">Panagrellus redivivus</name>
    <name type="common">Microworm</name>
    <dbReference type="NCBI Taxonomy" id="6233"/>
    <lineage>
        <taxon>Eukaryota</taxon>
        <taxon>Metazoa</taxon>
        <taxon>Ecdysozoa</taxon>
        <taxon>Nematoda</taxon>
        <taxon>Chromadorea</taxon>
        <taxon>Rhabditida</taxon>
        <taxon>Tylenchina</taxon>
        <taxon>Panagrolaimomorpha</taxon>
        <taxon>Panagrolaimoidea</taxon>
        <taxon>Panagrolaimidae</taxon>
        <taxon>Panagrellus</taxon>
    </lineage>
</organism>
<dbReference type="WBParaSite" id="Pan_g1081.t1">
    <property type="protein sequence ID" value="Pan_g1081.t1"/>
    <property type="gene ID" value="Pan_g1081"/>
</dbReference>
<keyword evidence="4" id="KW-1185">Reference proteome</keyword>
<evidence type="ECO:0000256" key="2">
    <source>
        <dbReference type="ARBA" id="ARBA00023163"/>
    </source>
</evidence>
<evidence type="ECO:0000256" key="1">
    <source>
        <dbReference type="ARBA" id="ARBA00023015"/>
    </source>
</evidence>
<evidence type="ECO:0000313" key="5">
    <source>
        <dbReference type="WBParaSite" id="Pan_g1081.t1"/>
    </source>
</evidence>
<dbReference type="PRINTS" id="PR00685">
    <property type="entry name" value="TIFACTORIIB"/>
</dbReference>
<dbReference type="InterPro" id="IPR013150">
    <property type="entry name" value="TFIIB_cyclin"/>
</dbReference>
<protein>
    <submittedName>
        <fullName evidence="5">TFIIB domain-containing protein</fullName>
    </submittedName>
</protein>
<dbReference type="InterPro" id="IPR036915">
    <property type="entry name" value="Cyclin-like_sf"/>
</dbReference>
<evidence type="ECO:0000259" key="3">
    <source>
        <dbReference type="Pfam" id="PF00382"/>
    </source>
</evidence>
<reference evidence="5" key="2">
    <citation type="submission" date="2020-10" db="UniProtKB">
        <authorList>
            <consortium name="WormBaseParasite"/>
        </authorList>
    </citation>
    <scope>IDENTIFICATION</scope>
</reference>
<feature type="domain" description="Transcription factor TFIIB cyclin-like" evidence="3">
    <location>
        <begin position="32"/>
        <end position="99"/>
    </location>
</feature>
<name>A0A7E4UNB7_PANRE</name>
<dbReference type="Proteomes" id="UP000492821">
    <property type="component" value="Unassembled WGS sequence"/>
</dbReference>
<sequence>MGPQTTQRKLDALSFKKSLKDNFGDELVGQTRAIQTNATRIAQKAAELNLVEGRSPVTAAATAIYMAPQASETKKTAKEVGEAAGVSENTIKQYYKLLLPKAKELFPDNFDLELFPSS</sequence>
<keyword evidence="2" id="KW-0804">Transcription</keyword>
<dbReference type="Gene3D" id="1.10.472.10">
    <property type="entry name" value="Cyclin-like"/>
    <property type="match status" value="1"/>
</dbReference>
<keyword evidence="1" id="KW-0805">Transcription regulation</keyword>
<dbReference type="GO" id="GO:0097550">
    <property type="term" value="C:transcription preinitiation complex"/>
    <property type="evidence" value="ECO:0007669"/>
    <property type="project" value="TreeGrafter"/>
</dbReference>
<dbReference type="PANTHER" id="PTHR11618">
    <property type="entry name" value="TRANSCRIPTION INITIATION FACTOR IIB-RELATED"/>
    <property type="match status" value="1"/>
</dbReference>
<dbReference type="AlphaFoldDB" id="A0A7E4UNB7"/>
<dbReference type="GO" id="GO:0016251">
    <property type="term" value="F:RNA polymerase II general transcription initiation factor activity"/>
    <property type="evidence" value="ECO:0007669"/>
    <property type="project" value="TreeGrafter"/>
</dbReference>
<dbReference type="InterPro" id="IPR000812">
    <property type="entry name" value="TFIIB"/>
</dbReference>